<feature type="transmembrane region" description="Helical" evidence="2">
    <location>
        <begin position="56"/>
        <end position="79"/>
    </location>
</feature>
<dbReference type="EMBL" id="JARKIF010000002">
    <property type="protein sequence ID" value="KAJ7647066.1"/>
    <property type="molecule type" value="Genomic_DNA"/>
</dbReference>
<feature type="transmembrane region" description="Helical" evidence="2">
    <location>
        <begin position="124"/>
        <end position="147"/>
    </location>
</feature>
<keyword evidence="4" id="KW-1185">Reference proteome</keyword>
<feature type="region of interest" description="Disordered" evidence="1">
    <location>
        <begin position="533"/>
        <end position="559"/>
    </location>
</feature>
<feature type="transmembrane region" description="Helical" evidence="2">
    <location>
        <begin position="14"/>
        <end position="35"/>
    </location>
</feature>
<proteinExistence type="predicted"/>
<evidence type="ECO:0000313" key="4">
    <source>
        <dbReference type="Proteomes" id="UP001221142"/>
    </source>
</evidence>
<feature type="region of interest" description="Disordered" evidence="1">
    <location>
        <begin position="342"/>
        <end position="426"/>
    </location>
</feature>
<keyword evidence="2" id="KW-0812">Transmembrane</keyword>
<keyword evidence="2" id="KW-1133">Transmembrane helix</keyword>
<feature type="transmembrane region" description="Helical" evidence="2">
    <location>
        <begin position="236"/>
        <end position="259"/>
    </location>
</feature>
<dbReference type="Proteomes" id="UP001221142">
    <property type="component" value="Unassembled WGS sequence"/>
</dbReference>
<feature type="compositionally biased region" description="Gly residues" evidence="1">
    <location>
        <begin position="533"/>
        <end position="551"/>
    </location>
</feature>
<feature type="compositionally biased region" description="Polar residues" evidence="1">
    <location>
        <begin position="394"/>
        <end position="408"/>
    </location>
</feature>
<comment type="caution">
    <text evidence="3">The sequence shown here is derived from an EMBL/GenBank/DDBJ whole genome shotgun (WGS) entry which is preliminary data.</text>
</comment>
<feature type="transmembrane region" description="Helical" evidence="2">
    <location>
        <begin position="91"/>
        <end position="112"/>
    </location>
</feature>
<accession>A0AAD7CES0</accession>
<organism evidence="3 4">
    <name type="scientific">Roridomyces roridus</name>
    <dbReference type="NCBI Taxonomy" id="1738132"/>
    <lineage>
        <taxon>Eukaryota</taxon>
        <taxon>Fungi</taxon>
        <taxon>Dikarya</taxon>
        <taxon>Basidiomycota</taxon>
        <taxon>Agaricomycotina</taxon>
        <taxon>Agaricomycetes</taxon>
        <taxon>Agaricomycetidae</taxon>
        <taxon>Agaricales</taxon>
        <taxon>Marasmiineae</taxon>
        <taxon>Mycenaceae</taxon>
        <taxon>Roridomyces</taxon>
    </lineage>
</organism>
<reference evidence="3" key="1">
    <citation type="submission" date="2023-03" db="EMBL/GenBank/DDBJ databases">
        <title>Massive genome expansion in bonnet fungi (Mycena s.s.) driven by repeated elements and novel gene families across ecological guilds.</title>
        <authorList>
            <consortium name="Lawrence Berkeley National Laboratory"/>
            <person name="Harder C.B."/>
            <person name="Miyauchi S."/>
            <person name="Viragh M."/>
            <person name="Kuo A."/>
            <person name="Thoen E."/>
            <person name="Andreopoulos B."/>
            <person name="Lu D."/>
            <person name="Skrede I."/>
            <person name="Drula E."/>
            <person name="Henrissat B."/>
            <person name="Morin E."/>
            <person name="Kohler A."/>
            <person name="Barry K."/>
            <person name="LaButti K."/>
            <person name="Morin E."/>
            <person name="Salamov A."/>
            <person name="Lipzen A."/>
            <person name="Mereny Z."/>
            <person name="Hegedus B."/>
            <person name="Baldrian P."/>
            <person name="Stursova M."/>
            <person name="Weitz H."/>
            <person name="Taylor A."/>
            <person name="Grigoriev I.V."/>
            <person name="Nagy L.G."/>
            <person name="Martin F."/>
            <person name="Kauserud H."/>
        </authorList>
    </citation>
    <scope>NUCLEOTIDE SEQUENCE</scope>
    <source>
        <strain evidence="3">9284</strain>
    </source>
</reference>
<evidence type="ECO:0000256" key="2">
    <source>
        <dbReference type="SAM" id="Phobius"/>
    </source>
</evidence>
<evidence type="ECO:0000313" key="3">
    <source>
        <dbReference type="EMBL" id="KAJ7647066.1"/>
    </source>
</evidence>
<feature type="transmembrane region" description="Helical" evidence="2">
    <location>
        <begin position="159"/>
        <end position="180"/>
    </location>
</feature>
<dbReference type="AlphaFoldDB" id="A0AAD7CES0"/>
<protein>
    <submittedName>
        <fullName evidence="3">Uncharacterized protein</fullName>
    </submittedName>
</protein>
<keyword evidence="2" id="KW-0472">Membrane</keyword>
<sequence>MVNLDHLEAIPPSLFFLVPLATLVLFFVTISQTIVQHRHHPVVISIQLLDRRKKRVLWVFPVVFSLALLAIVAGAILFLRDRSSSSSSLAVADSVVISILYLELNVSVVYLLSVIADPGRVQPIAYFFFCTLITVILVTATLLSIVGSFQPMPTFLGPALYLSISVFTLPVITFSFLSILNPSESPEGPHITLSSTCSFPTTPTDSEKPRIIEDELPSSLELSQATMPANYGTRAISLYSLLAQICAIFHFAFDIGLLVLFRSHAADPELSTGVQVDALALRIVKTIFLVLWILFTMSAFLQLFTRINRSTDTAALRSRMSNASDSTAFTALPPRIHNTHKQLKSASSSFASPRPKRRPIPAPTRPRRGSGDFQDLYDPFASPRASRTPLSPDAPSSATLISSPQRATRMSAWGGLPSAPPPPIIPPRPPPNVLVINPAARRLPSLRSLRLRALCEETGTGGYGSGRRHHHGKRGSMSMFSYTTPSAYSQETYGPDGHGGGGPEYEPPTAFDVEEALLAQKLLRRLDAGAVGGGGGGGTWKLGRSGSGGSARAGRRVFS</sequence>
<gene>
    <name evidence="3" type="ORF">FB45DRAFT_892227</name>
</gene>
<feature type="transmembrane region" description="Helical" evidence="2">
    <location>
        <begin position="279"/>
        <end position="301"/>
    </location>
</feature>
<name>A0AAD7CES0_9AGAR</name>
<evidence type="ECO:0000256" key="1">
    <source>
        <dbReference type="SAM" id="MobiDB-lite"/>
    </source>
</evidence>